<keyword evidence="1" id="KW-0378">Hydrolase</keyword>
<sequence length="223" mass="25079">MYFTGLQIKKRPSRIIVAAPHDGDDADGLSDGNSGLIAARLAERLGASLVLARNLRRLVDVNKDPENVADPRLAAWCRRYQERIFRPLPLLVLEIHGHVSGHFDLEISTGYRGIDAAYRERLELYRRDLRQAIDHFWLPGGPLGEIKKPTLGVFPLDADVKLKATRTYTFQLLRALRLLGYPCYGLHVEIHRYLRLPPPGGPDLHAALVEILAAGIKRFLPGR</sequence>
<dbReference type="EMBL" id="DF238840">
    <property type="protein sequence ID" value="GAF27039.1"/>
    <property type="molecule type" value="Genomic_DNA"/>
</dbReference>
<protein>
    <submittedName>
        <fullName evidence="1">N-formylglutamate amidohydrolase</fullName>
    </submittedName>
</protein>
<dbReference type="RefSeq" id="WP_025774748.1">
    <property type="nucleotide sequence ID" value="NZ_DF238840.1"/>
</dbReference>
<name>A0A0S6UEV6_NEOTH</name>
<evidence type="ECO:0000313" key="1">
    <source>
        <dbReference type="EMBL" id="GAF27039.1"/>
    </source>
</evidence>
<dbReference type="Proteomes" id="UP000063718">
    <property type="component" value="Unassembled WGS sequence"/>
</dbReference>
<accession>A0A0S6UEV6</accession>
<organism evidence="1">
    <name type="scientific">Moorella thermoacetica Y72</name>
    <dbReference type="NCBI Taxonomy" id="1325331"/>
    <lineage>
        <taxon>Bacteria</taxon>
        <taxon>Bacillati</taxon>
        <taxon>Bacillota</taxon>
        <taxon>Clostridia</taxon>
        <taxon>Neomoorellales</taxon>
        <taxon>Neomoorellaceae</taxon>
        <taxon>Neomoorella</taxon>
    </lineage>
</organism>
<dbReference type="GO" id="GO:0016787">
    <property type="term" value="F:hydrolase activity"/>
    <property type="evidence" value="ECO:0007669"/>
    <property type="project" value="UniProtKB-KW"/>
</dbReference>
<reference evidence="1" key="1">
    <citation type="journal article" date="2014" name="Gene">
        <title>Genome-guided analysis of transformation efficiency and carbon dioxide assimilation by Moorella thermoacetica Y72.</title>
        <authorList>
            <person name="Tsukahara K."/>
            <person name="Kita A."/>
            <person name="Nakashimada Y."/>
            <person name="Hoshino T."/>
            <person name="Murakami K."/>
        </authorList>
    </citation>
    <scope>NUCLEOTIDE SEQUENCE [LARGE SCALE GENOMIC DNA]</scope>
    <source>
        <strain evidence="1">Y72</strain>
    </source>
</reference>
<proteinExistence type="predicted"/>
<dbReference type="AlphaFoldDB" id="A0A0S6UEV6"/>
<gene>
    <name evidence="1" type="ORF">MTY_2380</name>
</gene>